<keyword evidence="2 4" id="KW-0663">Pyridoxal phosphate</keyword>
<evidence type="ECO:0000256" key="2">
    <source>
        <dbReference type="ARBA" id="ARBA00022898"/>
    </source>
</evidence>
<dbReference type="Pfam" id="PF01168">
    <property type="entry name" value="Ala_racemase_N"/>
    <property type="match status" value="1"/>
</dbReference>
<keyword evidence="3 4" id="KW-0413">Isomerase</keyword>
<dbReference type="Pfam" id="PF00842">
    <property type="entry name" value="Ala_racemase_C"/>
    <property type="match status" value="1"/>
</dbReference>
<dbReference type="PROSITE" id="PS00395">
    <property type="entry name" value="ALANINE_RACEMASE"/>
    <property type="match status" value="1"/>
</dbReference>
<comment type="cofactor">
    <cofactor evidence="1 4">
        <name>pyridoxal 5'-phosphate</name>
        <dbReference type="ChEBI" id="CHEBI:597326"/>
    </cofactor>
</comment>
<dbReference type="InterPro" id="IPR001608">
    <property type="entry name" value="Ala_racemase_N"/>
</dbReference>
<dbReference type="EC" id="5.1.1.1" evidence="4"/>
<protein>
    <recommendedName>
        <fullName evidence="4">Alanine racemase</fullName>
        <ecNumber evidence="4">5.1.1.1</ecNumber>
    </recommendedName>
</protein>
<dbReference type="SUPFAM" id="SSF51419">
    <property type="entry name" value="PLP-binding barrel"/>
    <property type="match status" value="1"/>
</dbReference>
<dbReference type="Proteomes" id="UP000704762">
    <property type="component" value="Unassembled WGS sequence"/>
</dbReference>
<dbReference type="InterPro" id="IPR029066">
    <property type="entry name" value="PLP-binding_barrel"/>
</dbReference>
<dbReference type="CDD" id="cd00430">
    <property type="entry name" value="PLPDE_III_AR"/>
    <property type="match status" value="1"/>
</dbReference>
<dbReference type="GO" id="GO:0008784">
    <property type="term" value="F:alanine racemase activity"/>
    <property type="evidence" value="ECO:0007669"/>
    <property type="project" value="UniProtKB-EC"/>
</dbReference>
<dbReference type="InterPro" id="IPR009006">
    <property type="entry name" value="Ala_racemase/Decarboxylase_C"/>
</dbReference>
<comment type="pathway">
    <text evidence="4">Amino-acid biosynthesis; D-alanine biosynthesis; D-alanine from L-alanine: step 1/1.</text>
</comment>
<comment type="caution">
    <text evidence="6">The sequence shown here is derived from an EMBL/GenBank/DDBJ whole genome shotgun (WGS) entry which is preliminary data.</text>
</comment>
<feature type="active site" description="Proton acceptor; specific for D-alanine" evidence="4">
    <location>
        <position position="36"/>
    </location>
</feature>
<comment type="similarity">
    <text evidence="4">Belongs to the alanine racemase family.</text>
</comment>
<feature type="active site" description="Proton acceptor; specific for L-alanine" evidence="4">
    <location>
        <position position="268"/>
    </location>
</feature>
<evidence type="ECO:0000256" key="3">
    <source>
        <dbReference type="ARBA" id="ARBA00023235"/>
    </source>
</evidence>
<comment type="catalytic activity">
    <reaction evidence="4">
        <text>L-alanine = D-alanine</text>
        <dbReference type="Rhea" id="RHEA:20249"/>
        <dbReference type="ChEBI" id="CHEBI:57416"/>
        <dbReference type="ChEBI" id="CHEBI:57972"/>
        <dbReference type="EC" id="5.1.1.1"/>
    </reaction>
</comment>
<feature type="binding site" evidence="4">
    <location>
        <position position="316"/>
    </location>
    <ligand>
        <name>substrate</name>
    </ligand>
</feature>
<dbReference type="InterPro" id="IPR011079">
    <property type="entry name" value="Ala_racemase_C"/>
</dbReference>
<dbReference type="InterPro" id="IPR000821">
    <property type="entry name" value="Ala_racemase"/>
</dbReference>
<keyword evidence="7" id="KW-1185">Reference proteome</keyword>
<name>A0ABS2RLT0_9ACTN</name>
<organism evidence="6 7">
    <name type="scientific">Microlunatus panaciterrae</name>
    <dbReference type="NCBI Taxonomy" id="400768"/>
    <lineage>
        <taxon>Bacteria</taxon>
        <taxon>Bacillati</taxon>
        <taxon>Actinomycetota</taxon>
        <taxon>Actinomycetes</taxon>
        <taxon>Propionibacteriales</taxon>
        <taxon>Propionibacteriaceae</taxon>
        <taxon>Microlunatus</taxon>
    </lineage>
</organism>
<dbReference type="NCBIfam" id="TIGR00492">
    <property type="entry name" value="alr"/>
    <property type="match status" value="1"/>
</dbReference>
<proteinExistence type="inferred from homology"/>
<dbReference type="EMBL" id="JAFBCF010000001">
    <property type="protein sequence ID" value="MBM7799623.1"/>
    <property type="molecule type" value="Genomic_DNA"/>
</dbReference>
<dbReference type="PRINTS" id="PR00992">
    <property type="entry name" value="ALARACEMASE"/>
</dbReference>
<sequence length="384" mass="40062">MDPLTASAEIDLDAFAANVDTLRAHVHPAAMMIVVKAEGYGHGLLPIAAAARERGIEWLGAATPAEALALREGGDTGRVLTWLYGPDTDLTPLVAADIDVSAQSEEQIARLVAAAGTVERVARVHLKVDTGLSRNGATVDDWPRVCAAAVEAEETGAVEVVGVWSHFAASDEPGHPSVAAQLQVFRAACEVAEEIGVRPRVRHLANSAAALLLPEAHFDLVRVGIAAYGVEPAPGLATLAGIQLQPVMRLRAQLANVKQIAAGTGVSYGHTWVADRATTVGLVPLGYADGVPRHASDLASVGLDGRRVPVRGRICMDQFVVELGPESTAKVGDEVVLFGSGSGGEPTAQDWAAVCDTIGYEIVTRIGARVPRVYVARVDVEGVG</sequence>
<dbReference type="Gene3D" id="2.40.37.10">
    <property type="entry name" value="Lyase, Ornithine Decarboxylase, Chain A, domain 1"/>
    <property type="match status" value="1"/>
</dbReference>
<feature type="domain" description="Alanine racemase C-terminal" evidence="5">
    <location>
        <begin position="247"/>
        <end position="375"/>
    </location>
</feature>
<evidence type="ECO:0000313" key="7">
    <source>
        <dbReference type="Proteomes" id="UP000704762"/>
    </source>
</evidence>
<evidence type="ECO:0000313" key="6">
    <source>
        <dbReference type="EMBL" id="MBM7799623.1"/>
    </source>
</evidence>
<comment type="function">
    <text evidence="4">Catalyzes the interconversion of L-alanine and D-alanine. May also act on other amino acids.</text>
</comment>
<evidence type="ECO:0000256" key="4">
    <source>
        <dbReference type="HAMAP-Rule" id="MF_01201"/>
    </source>
</evidence>
<dbReference type="PANTHER" id="PTHR30511:SF0">
    <property type="entry name" value="ALANINE RACEMASE, CATABOLIC-RELATED"/>
    <property type="match status" value="1"/>
</dbReference>
<reference evidence="6 7" key="1">
    <citation type="submission" date="2021-01" db="EMBL/GenBank/DDBJ databases">
        <title>Sequencing the genomes of 1000 actinobacteria strains.</title>
        <authorList>
            <person name="Klenk H.-P."/>
        </authorList>
    </citation>
    <scope>NUCLEOTIDE SEQUENCE [LARGE SCALE GENOMIC DNA]</scope>
    <source>
        <strain evidence="6 7">DSM 18662</strain>
    </source>
</reference>
<accession>A0ABS2RLT0</accession>
<dbReference type="Gene3D" id="3.20.20.10">
    <property type="entry name" value="Alanine racemase"/>
    <property type="match status" value="1"/>
</dbReference>
<dbReference type="SMART" id="SM01005">
    <property type="entry name" value="Ala_racemase_C"/>
    <property type="match status" value="1"/>
</dbReference>
<feature type="modified residue" description="N6-(pyridoxal phosphate)lysine" evidence="4">
    <location>
        <position position="36"/>
    </location>
</feature>
<feature type="binding site" evidence="4">
    <location>
        <position position="134"/>
    </location>
    <ligand>
        <name>substrate</name>
    </ligand>
</feature>
<dbReference type="RefSeq" id="WP_204918500.1">
    <property type="nucleotide sequence ID" value="NZ_BAAAQP010000003.1"/>
</dbReference>
<dbReference type="PANTHER" id="PTHR30511">
    <property type="entry name" value="ALANINE RACEMASE"/>
    <property type="match status" value="1"/>
</dbReference>
<dbReference type="HAMAP" id="MF_01201">
    <property type="entry name" value="Ala_racemase"/>
    <property type="match status" value="1"/>
</dbReference>
<gene>
    <name evidence="6" type="ORF">JOE57_002544</name>
</gene>
<dbReference type="InterPro" id="IPR020622">
    <property type="entry name" value="Ala_racemase_pyridoxalP-BS"/>
</dbReference>
<evidence type="ECO:0000259" key="5">
    <source>
        <dbReference type="SMART" id="SM01005"/>
    </source>
</evidence>
<dbReference type="SUPFAM" id="SSF50621">
    <property type="entry name" value="Alanine racemase C-terminal domain-like"/>
    <property type="match status" value="1"/>
</dbReference>
<evidence type="ECO:0000256" key="1">
    <source>
        <dbReference type="ARBA" id="ARBA00001933"/>
    </source>
</evidence>